<proteinExistence type="predicted"/>
<reference evidence="1 2" key="1">
    <citation type="submission" date="2019-07" db="EMBL/GenBank/DDBJ databases">
        <authorList>
            <person name="Jastrzebski P J."/>
            <person name="Paukszto L."/>
            <person name="Jastrzebski P J."/>
        </authorList>
    </citation>
    <scope>NUCLEOTIDE SEQUENCE [LARGE SCALE GENOMIC DNA]</scope>
    <source>
        <strain evidence="1 2">WMS-il1</strain>
    </source>
</reference>
<dbReference type="Proteomes" id="UP000321570">
    <property type="component" value="Unassembled WGS sequence"/>
</dbReference>
<protein>
    <submittedName>
        <fullName evidence="1">Uncharacterized protein</fullName>
    </submittedName>
</protein>
<keyword evidence="2" id="KW-1185">Reference proteome</keyword>
<accession>A0A564YSJ5</accession>
<gene>
    <name evidence="1" type="ORF">WMSIL1_LOCUS8469</name>
</gene>
<dbReference type="EMBL" id="CABIJS010000333">
    <property type="protein sequence ID" value="VUZ49658.1"/>
    <property type="molecule type" value="Genomic_DNA"/>
</dbReference>
<sequence>MVSGSPWVENIQRRLSISMPVLVDFNGITWGHFECETIAKRYRRLLISPTESKYMRNHESKVVDQLFQYHFLFQASMQTFSQ</sequence>
<organism evidence="1 2">
    <name type="scientific">Hymenolepis diminuta</name>
    <name type="common">Rat tapeworm</name>
    <dbReference type="NCBI Taxonomy" id="6216"/>
    <lineage>
        <taxon>Eukaryota</taxon>
        <taxon>Metazoa</taxon>
        <taxon>Spiralia</taxon>
        <taxon>Lophotrochozoa</taxon>
        <taxon>Platyhelminthes</taxon>
        <taxon>Cestoda</taxon>
        <taxon>Eucestoda</taxon>
        <taxon>Cyclophyllidea</taxon>
        <taxon>Hymenolepididae</taxon>
        <taxon>Hymenolepis</taxon>
    </lineage>
</organism>
<evidence type="ECO:0000313" key="2">
    <source>
        <dbReference type="Proteomes" id="UP000321570"/>
    </source>
</evidence>
<name>A0A564YSJ5_HYMDI</name>
<evidence type="ECO:0000313" key="1">
    <source>
        <dbReference type="EMBL" id="VUZ49658.1"/>
    </source>
</evidence>
<dbReference type="AlphaFoldDB" id="A0A564YSJ5"/>